<evidence type="ECO:0008006" key="4">
    <source>
        <dbReference type="Google" id="ProtNLM"/>
    </source>
</evidence>
<accession>A0ABD5Z010</accession>
<evidence type="ECO:0000256" key="1">
    <source>
        <dbReference type="SAM" id="MobiDB-lite"/>
    </source>
</evidence>
<evidence type="ECO:0000313" key="2">
    <source>
        <dbReference type="EMBL" id="MFC7198450.1"/>
    </source>
</evidence>
<dbReference type="EMBL" id="JBHTAR010000004">
    <property type="protein sequence ID" value="MFC7198450.1"/>
    <property type="molecule type" value="Genomic_DNA"/>
</dbReference>
<sequence>MVDAHQFPSGSTSQLQEAIDTIVQSFGHPETISVTYTFEDGQKRTMIEVPAGDGTITYELVYDGQDDDAEPELKSIDKDDQSPKPPE</sequence>
<feature type="compositionally biased region" description="Basic and acidic residues" evidence="1">
    <location>
        <begin position="71"/>
        <end position="87"/>
    </location>
</feature>
<feature type="region of interest" description="Disordered" evidence="1">
    <location>
        <begin position="65"/>
        <end position="87"/>
    </location>
</feature>
<gene>
    <name evidence="2" type="ORF">ACFQJ9_03100</name>
</gene>
<proteinExistence type="predicted"/>
<reference evidence="2 3" key="1">
    <citation type="journal article" date="2019" name="Int. J. Syst. Evol. Microbiol.">
        <title>The Global Catalogue of Microorganisms (GCM) 10K type strain sequencing project: providing services to taxonomists for standard genome sequencing and annotation.</title>
        <authorList>
            <consortium name="The Broad Institute Genomics Platform"/>
            <consortium name="The Broad Institute Genome Sequencing Center for Infectious Disease"/>
            <person name="Wu L."/>
            <person name="Ma J."/>
        </authorList>
    </citation>
    <scope>NUCLEOTIDE SEQUENCE [LARGE SCALE GENOMIC DNA]</scope>
    <source>
        <strain evidence="2 3">XZGYJ-43</strain>
    </source>
</reference>
<dbReference type="RefSeq" id="WP_382215886.1">
    <property type="nucleotide sequence ID" value="NZ_JBHTAR010000004.1"/>
</dbReference>
<protein>
    <recommendedName>
        <fullName evidence="4">PepSY domain-containing protein</fullName>
    </recommendedName>
</protein>
<dbReference type="AlphaFoldDB" id="A0ABD5Z010"/>
<dbReference type="Proteomes" id="UP001596447">
    <property type="component" value="Unassembled WGS sequence"/>
</dbReference>
<organism evidence="2 3">
    <name type="scientific">Halospeciosus flavus</name>
    <dbReference type="NCBI Taxonomy" id="3032283"/>
    <lineage>
        <taxon>Archaea</taxon>
        <taxon>Methanobacteriati</taxon>
        <taxon>Methanobacteriota</taxon>
        <taxon>Stenosarchaea group</taxon>
        <taxon>Halobacteria</taxon>
        <taxon>Halobacteriales</taxon>
        <taxon>Halobacteriaceae</taxon>
        <taxon>Halospeciosus</taxon>
    </lineage>
</organism>
<comment type="caution">
    <text evidence="2">The sequence shown here is derived from an EMBL/GenBank/DDBJ whole genome shotgun (WGS) entry which is preliminary data.</text>
</comment>
<name>A0ABD5Z010_9EURY</name>
<keyword evidence="3" id="KW-1185">Reference proteome</keyword>
<evidence type="ECO:0000313" key="3">
    <source>
        <dbReference type="Proteomes" id="UP001596447"/>
    </source>
</evidence>